<keyword evidence="1" id="KW-0472">Membrane</keyword>
<accession>A0ABV0Y886</accession>
<evidence type="ECO:0000313" key="2">
    <source>
        <dbReference type="EMBL" id="MEQ2289942.1"/>
    </source>
</evidence>
<keyword evidence="1" id="KW-0812">Transmembrane</keyword>
<keyword evidence="3" id="KW-1185">Reference proteome</keyword>
<gene>
    <name evidence="2" type="ORF">AMECASPLE_038413</name>
</gene>
<keyword evidence="1" id="KW-1133">Transmembrane helix</keyword>
<comment type="caution">
    <text evidence="2">The sequence shown here is derived from an EMBL/GenBank/DDBJ whole genome shotgun (WGS) entry which is preliminary data.</text>
</comment>
<feature type="transmembrane region" description="Helical" evidence="1">
    <location>
        <begin position="67"/>
        <end position="85"/>
    </location>
</feature>
<evidence type="ECO:0000313" key="3">
    <source>
        <dbReference type="Proteomes" id="UP001469553"/>
    </source>
</evidence>
<dbReference type="EMBL" id="JAHRIP010025871">
    <property type="protein sequence ID" value="MEQ2289942.1"/>
    <property type="molecule type" value="Genomic_DNA"/>
</dbReference>
<evidence type="ECO:0000256" key="1">
    <source>
        <dbReference type="SAM" id="Phobius"/>
    </source>
</evidence>
<organism evidence="2 3">
    <name type="scientific">Ameca splendens</name>
    <dbReference type="NCBI Taxonomy" id="208324"/>
    <lineage>
        <taxon>Eukaryota</taxon>
        <taxon>Metazoa</taxon>
        <taxon>Chordata</taxon>
        <taxon>Craniata</taxon>
        <taxon>Vertebrata</taxon>
        <taxon>Euteleostomi</taxon>
        <taxon>Actinopterygii</taxon>
        <taxon>Neopterygii</taxon>
        <taxon>Teleostei</taxon>
        <taxon>Neoteleostei</taxon>
        <taxon>Acanthomorphata</taxon>
        <taxon>Ovalentaria</taxon>
        <taxon>Atherinomorphae</taxon>
        <taxon>Cyprinodontiformes</taxon>
        <taxon>Goodeidae</taxon>
        <taxon>Ameca</taxon>
    </lineage>
</organism>
<dbReference type="Proteomes" id="UP001469553">
    <property type="component" value="Unassembled WGS sequence"/>
</dbReference>
<sequence length="88" mass="9889">MAGSQHPTWFVSNYEQYFLLHSAEIDFFFSPFLQSTDLWSAQLIAVLPTYCSIQAVDLCCSSRVNMGLLAAFVVNVLTGILFYNLSLL</sequence>
<proteinExistence type="predicted"/>
<name>A0ABV0Y886_9TELE</name>
<reference evidence="2 3" key="1">
    <citation type="submission" date="2021-06" db="EMBL/GenBank/DDBJ databases">
        <authorList>
            <person name="Palmer J.M."/>
        </authorList>
    </citation>
    <scope>NUCLEOTIDE SEQUENCE [LARGE SCALE GENOMIC DNA]</scope>
    <source>
        <strain evidence="2 3">AS_MEX2019</strain>
        <tissue evidence="2">Muscle</tissue>
    </source>
</reference>
<protein>
    <submittedName>
        <fullName evidence="2">Uncharacterized protein</fullName>
    </submittedName>
</protein>